<comment type="caution">
    <text evidence="2">The sequence shown here is derived from an EMBL/GenBank/DDBJ whole genome shotgun (WGS) entry which is preliminary data.</text>
</comment>
<evidence type="ECO:0000313" key="2">
    <source>
        <dbReference type="EMBL" id="RXS96742.1"/>
    </source>
</evidence>
<name>A0A4V1NVQ5_9BACT</name>
<dbReference type="SUPFAM" id="SSF51197">
    <property type="entry name" value="Clavaminate synthase-like"/>
    <property type="match status" value="1"/>
</dbReference>
<dbReference type="AlphaFoldDB" id="A0A4V1NVQ5"/>
<reference evidence="2 3" key="1">
    <citation type="journal article" date="2016" name="Int. J. Syst. Evol. Microbiol.">
        <title>Acidipila dinghuensis sp. nov., an acidobacterium isolated from forest soil.</title>
        <authorList>
            <person name="Jiang Y.W."/>
            <person name="Wang J."/>
            <person name="Chen M.H."/>
            <person name="Lv Y.Y."/>
            <person name="Qiu L.H."/>
        </authorList>
    </citation>
    <scope>NUCLEOTIDE SEQUENCE [LARGE SCALE GENOMIC DNA]</scope>
    <source>
        <strain evidence="2 3">DHOF10</strain>
    </source>
</reference>
<dbReference type="Gene3D" id="2.60.120.650">
    <property type="entry name" value="Cupin"/>
    <property type="match status" value="1"/>
</dbReference>
<proteinExistence type="predicted"/>
<organism evidence="2 3">
    <name type="scientific">Silvibacterium dinghuense</name>
    <dbReference type="NCBI Taxonomy" id="1560006"/>
    <lineage>
        <taxon>Bacteria</taxon>
        <taxon>Pseudomonadati</taxon>
        <taxon>Acidobacteriota</taxon>
        <taxon>Terriglobia</taxon>
        <taxon>Terriglobales</taxon>
        <taxon>Acidobacteriaceae</taxon>
        <taxon>Silvibacterium</taxon>
    </lineage>
</organism>
<feature type="domain" description="JmjC" evidence="1">
    <location>
        <begin position="43"/>
        <end position="204"/>
    </location>
</feature>
<dbReference type="InterPro" id="IPR003347">
    <property type="entry name" value="JmjC_dom"/>
</dbReference>
<dbReference type="PROSITE" id="PS51184">
    <property type="entry name" value="JMJC"/>
    <property type="match status" value="1"/>
</dbReference>
<evidence type="ECO:0000259" key="1">
    <source>
        <dbReference type="PROSITE" id="PS51184"/>
    </source>
</evidence>
<dbReference type="EMBL" id="SDMK01000001">
    <property type="protein sequence ID" value="RXS96742.1"/>
    <property type="molecule type" value="Genomic_DNA"/>
</dbReference>
<sequence>MENPITRAGIYFDSGQVQVDQRWDSVPRRPLTMEEAFDSIENSGAWMIFRRVHLDPDYNDILEECLRDVKALSGRRIEEDRKSQEAMIFVTSPNRITSYHIDRECNFLMQVRGTKTIHIFNRDDREVTPEQELETFWSRDNNAGIYKQQYEDRAHVFAMQPGDGVHIPVNSPHWLQNGNNISISLSISYQQKDSNRKYVYQANYYLRKFGLHPTPPGQHAMLDRGKSLAMAGGLRVKKLLARQPH</sequence>
<gene>
    <name evidence="2" type="ORF">ESZ00_01985</name>
</gene>
<keyword evidence="3" id="KW-1185">Reference proteome</keyword>
<dbReference type="RefSeq" id="WP_129206505.1">
    <property type="nucleotide sequence ID" value="NZ_BMGU01000001.1"/>
</dbReference>
<evidence type="ECO:0000313" key="3">
    <source>
        <dbReference type="Proteomes" id="UP000290253"/>
    </source>
</evidence>
<protein>
    <submittedName>
        <fullName evidence="2">Transcriptional regulator</fullName>
    </submittedName>
</protein>
<accession>A0A4V1NVQ5</accession>
<dbReference type="OrthoDB" id="112741at2"/>
<dbReference type="Proteomes" id="UP000290253">
    <property type="component" value="Unassembled WGS sequence"/>
</dbReference>